<name>A0A2M7W2B7_9BACT</name>
<feature type="binding site" evidence="14">
    <location>
        <begin position="449"/>
        <end position="456"/>
    </location>
    <ligand>
        <name>ATP</name>
        <dbReference type="ChEBI" id="CHEBI:30616"/>
    </ligand>
</feature>
<dbReference type="Gene3D" id="1.10.10.10">
    <property type="entry name" value="Winged helix-like DNA-binding domain superfamily/Winged helix DNA-binding domain"/>
    <property type="match status" value="1"/>
</dbReference>
<dbReference type="GO" id="GO:0007059">
    <property type="term" value="P:chromosome segregation"/>
    <property type="evidence" value="ECO:0007669"/>
    <property type="project" value="UniProtKB-KW"/>
</dbReference>
<dbReference type="GO" id="GO:0003677">
    <property type="term" value="F:DNA binding"/>
    <property type="evidence" value="ECO:0007669"/>
    <property type="project" value="UniProtKB-KW"/>
</dbReference>
<feature type="transmembrane region" description="Helical" evidence="15">
    <location>
        <begin position="21"/>
        <end position="41"/>
    </location>
</feature>
<evidence type="ECO:0000256" key="10">
    <source>
        <dbReference type="ARBA" id="ARBA00023125"/>
    </source>
</evidence>
<feature type="transmembrane region" description="Helical" evidence="15">
    <location>
        <begin position="142"/>
        <end position="160"/>
    </location>
</feature>
<dbReference type="PANTHER" id="PTHR22683">
    <property type="entry name" value="SPORULATION PROTEIN RELATED"/>
    <property type="match status" value="1"/>
</dbReference>
<dbReference type="EMBL" id="PFQB01000086">
    <property type="protein sequence ID" value="PJA13432.1"/>
    <property type="molecule type" value="Genomic_DNA"/>
</dbReference>
<feature type="domain" description="FtsK" evidence="16">
    <location>
        <begin position="431"/>
        <end position="618"/>
    </location>
</feature>
<dbReference type="SUPFAM" id="SSF52540">
    <property type="entry name" value="P-loop containing nucleoside triphosphate hydrolases"/>
    <property type="match status" value="1"/>
</dbReference>
<dbReference type="GO" id="GO:0051301">
    <property type="term" value="P:cell division"/>
    <property type="evidence" value="ECO:0007669"/>
    <property type="project" value="UniProtKB-KW"/>
</dbReference>
<dbReference type="GO" id="GO:0005524">
    <property type="term" value="F:ATP binding"/>
    <property type="evidence" value="ECO:0007669"/>
    <property type="project" value="UniProtKB-UniRule"/>
</dbReference>
<keyword evidence="7" id="KW-0159">Chromosome partition</keyword>
<comment type="similarity">
    <text evidence="2">Belongs to the FtsK/SpoIIIE/SftA family.</text>
</comment>
<evidence type="ECO:0000256" key="12">
    <source>
        <dbReference type="ARBA" id="ARBA00023306"/>
    </source>
</evidence>
<proteinExistence type="inferred from homology"/>
<evidence type="ECO:0000256" key="14">
    <source>
        <dbReference type="PROSITE-ProRule" id="PRU00289"/>
    </source>
</evidence>
<protein>
    <recommendedName>
        <fullName evidence="16">FtsK domain-containing protein</fullName>
    </recommendedName>
</protein>
<evidence type="ECO:0000256" key="6">
    <source>
        <dbReference type="ARBA" id="ARBA00022741"/>
    </source>
</evidence>
<dbReference type="InterPro" id="IPR003593">
    <property type="entry name" value="AAA+_ATPase"/>
</dbReference>
<comment type="subunit">
    <text evidence="13">Homohexamer. Forms a ring that surrounds DNA.</text>
</comment>
<dbReference type="InterPro" id="IPR036388">
    <property type="entry name" value="WH-like_DNA-bd_sf"/>
</dbReference>
<keyword evidence="8 14" id="KW-0067">ATP-binding</keyword>
<keyword evidence="5 15" id="KW-0812">Transmembrane</keyword>
<dbReference type="InterPro" id="IPR025199">
    <property type="entry name" value="FtsK_4TM"/>
</dbReference>
<evidence type="ECO:0000256" key="5">
    <source>
        <dbReference type="ARBA" id="ARBA00022692"/>
    </source>
</evidence>
<keyword evidence="11 15" id="KW-0472">Membrane</keyword>
<dbReference type="SUPFAM" id="SSF46785">
    <property type="entry name" value="Winged helix' DNA-binding domain"/>
    <property type="match status" value="1"/>
</dbReference>
<accession>A0A2M7W2B7</accession>
<evidence type="ECO:0000256" key="4">
    <source>
        <dbReference type="ARBA" id="ARBA00022618"/>
    </source>
</evidence>
<evidence type="ECO:0000256" key="15">
    <source>
        <dbReference type="SAM" id="Phobius"/>
    </source>
</evidence>
<evidence type="ECO:0000256" key="1">
    <source>
        <dbReference type="ARBA" id="ARBA00004651"/>
    </source>
</evidence>
<comment type="caution">
    <text evidence="17">The sequence shown here is derived from an EMBL/GenBank/DDBJ whole genome shotgun (WGS) entry which is preliminary data.</text>
</comment>
<feature type="transmembrane region" description="Helical" evidence="15">
    <location>
        <begin position="53"/>
        <end position="72"/>
    </location>
</feature>
<feature type="transmembrane region" description="Helical" evidence="15">
    <location>
        <begin position="167"/>
        <end position="185"/>
    </location>
</feature>
<dbReference type="PROSITE" id="PS50901">
    <property type="entry name" value="FTSK"/>
    <property type="match status" value="1"/>
</dbReference>
<organism evidence="17 18">
    <name type="scientific">Candidatus Dojkabacteria bacterium CG_4_10_14_0_2_um_filter_Dojkabacteria_WS6_41_15</name>
    <dbReference type="NCBI Taxonomy" id="2014249"/>
    <lineage>
        <taxon>Bacteria</taxon>
        <taxon>Candidatus Dojkabacteria</taxon>
    </lineage>
</organism>
<dbReference type="InterPro" id="IPR027417">
    <property type="entry name" value="P-loop_NTPase"/>
</dbReference>
<dbReference type="InterPro" id="IPR002543">
    <property type="entry name" value="FtsK_dom"/>
</dbReference>
<evidence type="ECO:0000256" key="3">
    <source>
        <dbReference type="ARBA" id="ARBA00022475"/>
    </source>
</evidence>
<dbReference type="InterPro" id="IPR018541">
    <property type="entry name" value="Ftsk_gamma"/>
</dbReference>
<dbReference type="InterPro" id="IPR041027">
    <property type="entry name" value="FtsK_alpha"/>
</dbReference>
<comment type="subcellular location">
    <subcellularLocation>
        <location evidence="1">Cell membrane</location>
        <topology evidence="1">Multi-pass membrane protein</topology>
    </subcellularLocation>
</comment>
<keyword evidence="4" id="KW-0132">Cell division</keyword>
<keyword evidence="10" id="KW-0238">DNA-binding</keyword>
<dbReference type="Pfam" id="PF13491">
    <property type="entry name" value="FtsK_4TM"/>
    <property type="match status" value="1"/>
</dbReference>
<dbReference type="Gene3D" id="3.40.50.300">
    <property type="entry name" value="P-loop containing nucleotide triphosphate hydrolases"/>
    <property type="match status" value="1"/>
</dbReference>
<evidence type="ECO:0000256" key="13">
    <source>
        <dbReference type="ARBA" id="ARBA00025923"/>
    </source>
</evidence>
<dbReference type="SMART" id="SM00382">
    <property type="entry name" value="AAA"/>
    <property type="match status" value="1"/>
</dbReference>
<evidence type="ECO:0000256" key="2">
    <source>
        <dbReference type="ARBA" id="ARBA00006474"/>
    </source>
</evidence>
<evidence type="ECO:0000313" key="17">
    <source>
        <dbReference type="EMBL" id="PJA13432.1"/>
    </source>
</evidence>
<evidence type="ECO:0000256" key="9">
    <source>
        <dbReference type="ARBA" id="ARBA00022989"/>
    </source>
</evidence>
<sequence length="774" mass="84693">MAKRGRPSKSKGLTIKSRETQVFLGLVFVAIGGSLFFNNSLPGTIPLLIQSNFGQTTYVLGAISIVLGLRMVGVKTFVTSDRFLTGLLLLLIAALPLFSAIADQGDQTLSYSEAVQARGGGSIGAAMHQWLQSFLGRPAEVGVLWATVILSLSVISGLSLEQAGEVLTAIFSFIGKFFGSLFQAMTGKVPESERRPEIMNAQTQELRRNAKQEDGLHELDIENTLNPQIKELDIADVDLPELDADKAPGKHGGDPKITMSFGQDLRGNKWEDGENVQISDLEQEFRNRYVEKFKKWTMVPLELLDPPETETTEKGEDLIEKSKLIEKTLSSFKIQARVAKVYVGPSVVQYALNLAVGTKVSRVKALSHDIGLALAASSDSLRIETIGGTSLVGIEVPRKIGRTVRISEVIGSSEMSRKTKKLPLALGADIRNEISVIDLYSMPHVLVGGATGTGKSVAINTILTGLLMKFTPDELRLILVDPKRVEMTPYNDIPYLLTPAIDDMDKVIHALDWSIHEMAQRLQLFKEAKVRNLEDFNEESTYKIPNIIIVIDEMADLMLTKKGDVEQKIVRLAQLARATGIHLILATQRPSVNVITGLIKANIPARISLAVTSGIDSRVIIDQQGAETLIGKGDMLVKTPDNAKIRRLQGAFITTKEVNKVTDYIRTQAMQLDPEGDWCMPGIDEFQGTAGTTSGNGEVGEEIHDPLFRQAVELVIQQQKGSASTIQRYLKVGFNRAARYIDLMEKIGIVAGSNGAKPREVLVTSISEVEELDN</sequence>
<evidence type="ECO:0000259" key="16">
    <source>
        <dbReference type="PROSITE" id="PS50901"/>
    </source>
</evidence>
<evidence type="ECO:0000256" key="11">
    <source>
        <dbReference type="ARBA" id="ARBA00023136"/>
    </source>
</evidence>
<keyword evidence="3" id="KW-1003">Cell membrane</keyword>
<evidence type="ECO:0000313" key="18">
    <source>
        <dbReference type="Proteomes" id="UP000228952"/>
    </source>
</evidence>
<dbReference type="InterPro" id="IPR036390">
    <property type="entry name" value="WH_DNA-bd_sf"/>
</dbReference>
<dbReference type="SMART" id="SM00843">
    <property type="entry name" value="Ftsk_gamma"/>
    <property type="match status" value="1"/>
</dbReference>
<dbReference type="GO" id="GO:0005886">
    <property type="term" value="C:plasma membrane"/>
    <property type="evidence" value="ECO:0007669"/>
    <property type="project" value="UniProtKB-SubCell"/>
</dbReference>
<dbReference type="Gene3D" id="3.30.980.40">
    <property type="match status" value="1"/>
</dbReference>
<dbReference type="Pfam" id="PF09397">
    <property type="entry name" value="FtsK_gamma"/>
    <property type="match status" value="1"/>
</dbReference>
<dbReference type="AlphaFoldDB" id="A0A2M7W2B7"/>
<dbReference type="InterPro" id="IPR050206">
    <property type="entry name" value="FtsK/SpoIIIE/SftA"/>
</dbReference>
<keyword evidence="6 14" id="KW-0547">Nucleotide-binding</keyword>
<feature type="transmembrane region" description="Helical" evidence="15">
    <location>
        <begin position="84"/>
        <end position="102"/>
    </location>
</feature>
<dbReference type="PANTHER" id="PTHR22683:SF41">
    <property type="entry name" value="DNA TRANSLOCASE FTSK"/>
    <property type="match status" value="1"/>
</dbReference>
<dbReference type="Pfam" id="PF01580">
    <property type="entry name" value="FtsK_SpoIIIE"/>
    <property type="match status" value="1"/>
</dbReference>
<evidence type="ECO:0000256" key="7">
    <source>
        <dbReference type="ARBA" id="ARBA00022829"/>
    </source>
</evidence>
<keyword evidence="12" id="KW-0131">Cell cycle</keyword>
<reference evidence="18" key="1">
    <citation type="submission" date="2017-09" db="EMBL/GenBank/DDBJ databases">
        <title>Depth-based differentiation of microbial function through sediment-hosted aquifers and enrichment of novel symbionts in the deep terrestrial subsurface.</title>
        <authorList>
            <person name="Probst A.J."/>
            <person name="Ladd B."/>
            <person name="Jarett J.K."/>
            <person name="Geller-Mcgrath D.E."/>
            <person name="Sieber C.M.K."/>
            <person name="Emerson J.B."/>
            <person name="Anantharaman K."/>
            <person name="Thomas B.C."/>
            <person name="Malmstrom R."/>
            <person name="Stieglmeier M."/>
            <person name="Klingl A."/>
            <person name="Woyke T."/>
            <person name="Ryan C.M."/>
            <person name="Banfield J.F."/>
        </authorList>
    </citation>
    <scope>NUCLEOTIDE SEQUENCE [LARGE SCALE GENOMIC DNA]</scope>
</reference>
<evidence type="ECO:0000256" key="8">
    <source>
        <dbReference type="ARBA" id="ARBA00022840"/>
    </source>
</evidence>
<keyword evidence="9 15" id="KW-1133">Transmembrane helix</keyword>
<gene>
    <name evidence="17" type="ORF">COX64_03355</name>
</gene>
<dbReference type="Proteomes" id="UP000228952">
    <property type="component" value="Unassembled WGS sequence"/>
</dbReference>
<dbReference type="Pfam" id="PF17854">
    <property type="entry name" value="FtsK_alpha"/>
    <property type="match status" value="1"/>
</dbReference>